<dbReference type="Gene3D" id="3.40.50.720">
    <property type="entry name" value="NAD(P)-binding Rossmann-like Domain"/>
    <property type="match status" value="1"/>
</dbReference>
<dbReference type="SUPFAM" id="SSF51735">
    <property type="entry name" value="NAD(P)-binding Rossmann-fold domains"/>
    <property type="match status" value="1"/>
</dbReference>
<dbReference type="PANTHER" id="PTHR43833">
    <property type="entry name" value="POTASSIUM CHANNEL PROTEIN 2-RELATED-RELATED"/>
    <property type="match status" value="1"/>
</dbReference>
<dbReference type="EMBL" id="AJLR01000147">
    <property type="protein sequence ID" value="EKN63199.1"/>
    <property type="molecule type" value="Genomic_DNA"/>
</dbReference>
<keyword evidence="2" id="KW-0472">Membrane</keyword>
<reference evidence="4 5" key="1">
    <citation type="journal article" date="2012" name="Front. Microbiol.">
        <title>Redundancy and modularity in membrane-associated dissimilatory nitrate reduction in Bacillus.</title>
        <authorList>
            <person name="Heylen K."/>
            <person name="Keltjens J."/>
        </authorList>
    </citation>
    <scope>NUCLEOTIDE SEQUENCE [LARGE SCALE GENOMIC DNA]</scope>
    <source>
        <strain evidence="4 5">LMG 9581</strain>
    </source>
</reference>
<dbReference type="STRING" id="1131731.BAZO_18141"/>
<dbReference type="AlphaFoldDB" id="K6D4J2"/>
<dbReference type="PROSITE" id="PS51201">
    <property type="entry name" value="RCK_N"/>
    <property type="match status" value="1"/>
</dbReference>
<dbReference type="SUPFAM" id="SSF81324">
    <property type="entry name" value="Voltage-gated potassium channels"/>
    <property type="match status" value="1"/>
</dbReference>
<organism evidence="4 5">
    <name type="scientific">Schinkia azotoformans LMG 9581</name>
    <dbReference type="NCBI Taxonomy" id="1131731"/>
    <lineage>
        <taxon>Bacteria</taxon>
        <taxon>Bacillati</taxon>
        <taxon>Bacillota</taxon>
        <taxon>Bacilli</taxon>
        <taxon>Bacillales</taxon>
        <taxon>Bacillaceae</taxon>
        <taxon>Calidifontibacillus/Schinkia group</taxon>
        <taxon>Schinkia</taxon>
    </lineage>
</organism>
<dbReference type="InterPro" id="IPR036291">
    <property type="entry name" value="NAD(P)-bd_dom_sf"/>
</dbReference>
<dbReference type="Pfam" id="PF07885">
    <property type="entry name" value="Ion_trans_2"/>
    <property type="match status" value="1"/>
</dbReference>
<dbReference type="InterPro" id="IPR003148">
    <property type="entry name" value="RCK_N"/>
</dbReference>
<evidence type="ECO:0000256" key="2">
    <source>
        <dbReference type="SAM" id="Phobius"/>
    </source>
</evidence>
<dbReference type="GeneID" id="89468824"/>
<sequence>MRGFFDRFRQMNIILRLFLIISIVFIAFGVSIHFIEPENFPTIFDGIWWVVVTTATVGYGDYVPETVIGRSVGIVMILIGASLVTFYMVTVATSIFKTLDALHEGSAAYKGKEHMIIVGWNERSKNTIQHLHFINPTLHIVLIDDSLTENPLADRNVYFVKGNTTKDETLKRANIEKAGTVLITADQNMNEHEADMQSILTLLAIKGLNPMIYCLVEILTHEQVNNARRAGADELIETYLVSSYIMVTSIHSHGLSTPILSLLNLTKERRLALVTPTEEFRDKTFSRGVELLLKEGFLLIGIKKREEFLIYPSPSITIDMNDELLVIVH</sequence>
<proteinExistence type="predicted"/>
<name>K6D4J2_SCHAZ</name>
<feature type="transmembrane region" description="Helical" evidence="2">
    <location>
        <begin position="46"/>
        <end position="63"/>
    </location>
</feature>
<keyword evidence="2" id="KW-0812">Transmembrane</keyword>
<gene>
    <name evidence="4" type="ORF">BAZO_18141</name>
</gene>
<dbReference type="PATRIC" id="fig|1131731.3.peg.3700"/>
<feature type="transmembrane region" description="Helical" evidence="2">
    <location>
        <begin position="12"/>
        <end position="34"/>
    </location>
</feature>
<feature type="domain" description="RCK N-terminal" evidence="3">
    <location>
        <begin position="112"/>
        <end position="237"/>
    </location>
</feature>
<dbReference type="Pfam" id="PF02254">
    <property type="entry name" value="TrkA_N"/>
    <property type="match status" value="1"/>
</dbReference>
<comment type="subcellular location">
    <subcellularLocation>
        <location evidence="1">Cell membrane</location>
        <topology evidence="1">Multi-pass membrane protein</topology>
    </subcellularLocation>
</comment>
<evidence type="ECO:0000256" key="1">
    <source>
        <dbReference type="ARBA" id="ARBA00004651"/>
    </source>
</evidence>
<dbReference type="RefSeq" id="WP_003332822.1">
    <property type="nucleotide sequence ID" value="NZ_AJLR01000147.1"/>
</dbReference>
<dbReference type="InterPro" id="IPR013099">
    <property type="entry name" value="K_chnl_dom"/>
</dbReference>
<dbReference type="Gene3D" id="1.10.287.70">
    <property type="match status" value="1"/>
</dbReference>
<evidence type="ECO:0000313" key="5">
    <source>
        <dbReference type="Proteomes" id="UP000006315"/>
    </source>
</evidence>
<protein>
    <submittedName>
        <fullName evidence="4">Ion transport 2 domain-containing protein</fullName>
    </submittedName>
</protein>
<dbReference type="InterPro" id="IPR050721">
    <property type="entry name" value="Trk_Ktr_HKT_K-transport"/>
</dbReference>
<dbReference type="Proteomes" id="UP000006315">
    <property type="component" value="Unassembled WGS sequence"/>
</dbReference>
<accession>K6D4J2</accession>
<evidence type="ECO:0000313" key="4">
    <source>
        <dbReference type="EMBL" id="EKN63199.1"/>
    </source>
</evidence>
<dbReference type="PANTHER" id="PTHR43833:SF9">
    <property type="entry name" value="POTASSIUM CHANNEL PROTEIN YUGO-RELATED"/>
    <property type="match status" value="1"/>
</dbReference>
<dbReference type="GO" id="GO:0006813">
    <property type="term" value="P:potassium ion transport"/>
    <property type="evidence" value="ECO:0007669"/>
    <property type="project" value="InterPro"/>
</dbReference>
<keyword evidence="5" id="KW-1185">Reference proteome</keyword>
<feature type="transmembrane region" description="Helical" evidence="2">
    <location>
        <begin position="75"/>
        <end position="96"/>
    </location>
</feature>
<comment type="caution">
    <text evidence="4">The sequence shown here is derived from an EMBL/GenBank/DDBJ whole genome shotgun (WGS) entry which is preliminary data.</text>
</comment>
<keyword evidence="2" id="KW-1133">Transmembrane helix</keyword>
<evidence type="ECO:0000259" key="3">
    <source>
        <dbReference type="PROSITE" id="PS51201"/>
    </source>
</evidence>
<dbReference type="GO" id="GO:0005886">
    <property type="term" value="C:plasma membrane"/>
    <property type="evidence" value="ECO:0007669"/>
    <property type="project" value="UniProtKB-SubCell"/>
</dbReference>